<evidence type="ECO:0000256" key="1">
    <source>
        <dbReference type="SAM" id="MobiDB-lite"/>
    </source>
</evidence>
<feature type="region of interest" description="Disordered" evidence="1">
    <location>
        <begin position="43"/>
        <end position="83"/>
    </location>
</feature>
<feature type="region of interest" description="Disordered" evidence="1">
    <location>
        <begin position="1"/>
        <end position="30"/>
    </location>
</feature>
<feature type="compositionally biased region" description="Low complexity" evidence="1">
    <location>
        <begin position="68"/>
        <end position="77"/>
    </location>
</feature>
<dbReference type="EnsemblPlants" id="TuG1812G0100002622.01.T01">
    <property type="protein sequence ID" value="TuG1812G0100002622.01.T01.cds290771"/>
    <property type="gene ID" value="TuG1812G0100002622.01"/>
</dbReference>
<evidence type="ECO:0000313" key="3">
    <source>
        <dbReference type="Proteomes" id="UP000015106"/>
    </source>
</evidence>
<reference evidence="2" key="3">
    <citation type="submission" date="2022-06" db="UniProtKB">
        <authorList>
            <consortium name="EnsemblPlants"/>
        </authorList>
    </citation>
    <scope>IDENTIFICATION</scope>
</reference>
<protein>
    <submittedName>
        <fullName evidence="2">Uncharacterized protein</fullName>
    </submittedName>
</protein>
<proteinExistence type="predicted"/>
<dbReference type="AlphaFoldDB" id="A0A8R7K278"/>
<evidence type="ECO:0000313" key="2">
    <source>
        <dbReference type="EnsemblPlants" id="TuG1812G0100002622.01.T01.cds290771"/>
    </source>
</evidence>
<dbReference type="Proteomes" id="UP000015106">
    <property type="component" value="Chromosome 1"/>
</dbReference>
<organism evidence="2 3">
    <name type="scientific">Triticum urartu</name>
    <name type="common">Red wild einkorn</name>
    <name type="synonym">Crithodium urartu</name>
    <dbReference type="NCBI Taxonomy" id="4572"/>
    <lineage>
        <taxon>Eukaryota</taxon>
        <taxon>Viridiplantae</taxon>
        <taxon>Streptophyta</taxon>
        <taxon>Embryophyta</taxon>
        <taxon>Tracheophyta</taxon>
        <taxon>Spermatophyta</taxon>
        <taxon>Magnoliopsida</taxon>
        <taxon>Liliopsida</taxon>
        <taxon>Poales</taxon>
        <taxon>Poaceae</taxon>
        <taxon>BOP clade</taxon>
        <taxon>Pooideae</taxon>
        <taxon>Triticodae</taxon>
        <taxon>Triticeae</taxon>
        <taxon>Triticinae</taxon>
        <taxon>Triticum</taxon>
    </lineage>
</organism>
<feature type="compositionally biased region" description="Basic residues" evidence="1">
    <location>
        <begin position="144"/>
        <end position="164"/>
    </location>
</feature>
<reference evidence="2" key="2">
    <citation type="submission" date="2018-03" db="EMBL/GenBank/DDBJ databases">
        <title>The Triticum urartu genome reveals the dynamic nature of wheat genome evolution.</title>
        <authorList>
            <person name="Ling H."/>
            <person name="Ma B."/>
            <person name="Shi X."/>
            <person name="Liu H."/>
            <person name="Dong L."/>
            <person name="Sun H."/>
            <person name="Cao Y."/>
            <person name="Gao Q."/>
            <person name="Zheng S."/>
            <person name="Li Y."/>
            <person name="Yu Y."/>
            <person name="Du H."/>
            <person name="Qi M."/>
            <person name="Li Y."/>
            <person name="Yu H."/>
            <person name="Cui Y."/>
            <person name="Wang N."/>
            <person name="Chen C."/>
            <person name="Wu H."/>
            <person name="Zhao Y."/>
            <person name="Zhang J."/>
            <person name="Li Y."/>
            <person name="Zhou W."/>
            <person name="Zhang B."/>
            <person name="Hu W."/>
            <person name="Eijk M."/>
            <person name="Tang J."/>
            <person name="Witsenboer H."/>
            <person name="Zhao S."/>
            <person name="Li Z."/>
            <person name="Zhang A."/>
            <person name="Wang D."/>
            <person name="Liang C."/>
        </authorList>
    </citation>
    <scope>NUCLEOTIDE SEQUENCE [LARGE SCALE GENOMIC DNA]</scope>
    <source>
        <strain evidence="2">cv. G1812</strain>
    </source>
</reference>
<keyword evidence="3" id="KW-1185">Reference proteome</keyword>
<reference evidence="3" key="1">
    <citation type="journal article" date="2013" name="Nature">
        <title>Draft genome of the wheat A-genome progenitor Triticum urartu.</title>
        <authorList>
            <person name="Ling H.Q."/>
            <person name="Zhao S."/>
            <person name="Liu D."/>
            <person name="Wang J."/>
            <person name="Sun H."/>
            <person name="Zhang C."/>
            <person name="Fan H."/>
            <person name="Li D."/>
            <person name="Dong L."/>
            <person name="Tao Y."/>
            <person name="Gao C."/>
            <person name="Wu H."/>
            <person name="Li Y."/>
            <person name="Cui Y."/>
            <person name="Guo X."/>
            <person name="Zheng S."/>
            <person name="Wang B."/>
            <person name="Yu K."/>
            <person name="Liang Q."/>
            <person name="Yang W."/>
            <person name="Lou X."/>
            <person name="Chen J."/>
            <person name="Feng M."/>
            <person name="Jian J."/>
            <person name="Zhang X."/>
            <person name="Luo G."/>
            <person name="Jiang Y."/>
            <person name="Liu J."/>
            <person name="Wang Z."/>
            <person name="Sha Y."/>
            <person name="Zhang B."/>
            <person name="Wu H."/>
            <person name="Tang D."/>
            <person name="Shen Q."/>
            <person name="Xue P."/>
            <person name="Zou S."/>
            <person name="Wang X."/>
            <person name="Liu X."/>
            <person name="Wang F."/>
            <person name="Yang Y."/>
            <person name="An X."/>
            <person name="Dong Z."/>
            <person name="Zhang K."/>
            <person name="Zhang X."/>
            <person name="Luo M.C."/>
            <person name="Dvorak J."/>
            <person name="Tong Y."/>
            <person name="Wang J."/>
            <person name="Yang H."/>
            <person name="Li Z."/>
            <person name="Wang D."/>
            <person name="Zhang A."/>
            <person name="Wang J."/>
        </authorList>
    </citation>
    <scope>NUCLEOTIDE SEQUENCE</scope>
    <source>
        <strain evidence="3">cv. G1812</strain>
    </source>
</reference>
<name>A0A8R7K278_TRIUA</name>
<dbReference type="Gramene" id="TuG1812G0100002622.01.T01">
    <property type="protein sequence ID" value="TuG1812G0100002622.01.T01.cds290771"/>
    <property type="gene ID" value="TuG1812G0100002622.01"/>
</dbReference>
<accession>A0A8R7K278</accession>
<feature type="region of interest" description="Disordered" evidence="1">
    <location>
        <begin position="142"/>
        <end position="171"/>
    </location>
</feature>
<sequence>MAARALDPGEYIASRRRWGSQDRPQLGMRDAGSWLLSPDLGCGHRSRPVRAQDPDGGHRLGASLAGIPPAARAPGTPRRARAPPAWRPLREGLRRRHLGAVKEVGEGDSGDLGAASAPLRHHPEQEVPRCWLAAALTADAGSQLRHRSQSVRGRRPTQMGRRHTPAAGSLDAAPARCTAWGDFDLVLDSGWIQRRRSPELERRCSPTRR</sequence>